<name>A0ABU0BTY1_9HYPH</name>
<keyword evidence="2" id="KW-1185">Reference proteome</keyword>
<proteinExistence type="predicted"/>
<protein>
    <recommendedName>
        <fullName evidence="3">Nucleotidyltransferase domain-containing protein</fullName>
    </recommendedName>
</protein>
<accession>A0ABU0BTY1</accession>
<gene>
    <name evidence="1" type="ORF">QO002_003282</name>
</gene>
<evidence type="ECO:0008006" key="3">
    <source>
        <dbReference type="Google" id="ProtNLM"/>
    </source>
</evidence>
<sequence>MLKKLIRVAIGDIIPNLADGGRIDEEVLEICIRCKEHLFLQLGIDVQTLYVRGSVAIGSDVPMYSDLDLVGFCNSTSYDKAEADVIVRRIGESYSRFSLIDLQIVCAPHGVALSKNLQLFYNLSLQRILAVGPDIMATIPRITSTTYLHRTIYSEYWLESNKIKEYILKGVPFSYAGEPRGPDFLARWYARLFLRLSVMQMYKNTGYLVSDLETCATICAAYRPEHAQVFEEFFVAERFPPKDPRQVLTLIAAGLSLSREHW</sequence>
<reference evidence="1 2" key="1">
    <citation type="submission" date="2023-07" db="EMBL/GenBank/DDBJ databases">
        <title>Genomic Encyclopedia of Type Strains, Phase IV (KMG-IV): sequencing the most valuable type-strain genomes for metagenomic binning, comparative biology and taxonomic classification.</title>
        <authorList>
            <person name="Goeker M."/>
        </authorList>
    </citation>
    <scope>NUCLEOTIDE SEQUENCE [LARGE SCALE GENOMIC DNA]</scope>
    <source>
        <strain evidence="1 2">DSM 1112</strain>
    </source>
</reference>
<dbReference type="RefSeq" id="WP_307231499.1">
    <property type="nucleotide sequence ID" value="NZ_JAUSVF010000001.1"/>
</dbReference>
<organism evidence="1 2">
    <name type="scientific">Pararhizobium capsulatum DSM 1112</name>
    <dbReference type="NCBI Taxonomy" id="1121113"/>
    <lineage>
        <taxon>Bacteria</taxon>
        <taxon>Pseudomonadati</taxon>
        <taxon>Pseudomonadota</taxon>
        <taxon>Alphaproteobacteria</taxon>
        <taxon>Hyphomicrobiales</taxon>
        <taxon>Rhizobiaceae</taxon>
        <taxon>Rhizobium/Agrobacterium group</taxon>
        <taxon>Pararhizobium</taxon>
    </lineage>
</organism>
<dbReference type="EMBL" id="JAUSVF010000001">
    <property type="protein sequence ID" value="MDQ0321144.1"/>
    <property type="molecule type" value="Genomic_DNA"/>
</dbReference>
<evidence type="ECO:0000313" key="2">
    <source>
        <dbReference type="Proteomes" id="UP001230207"/>
    </source>
</evidence>
<comment type="caution">
    <text evidence="1">The sequence shown here is derived from an EMBL/GenBank/DDBJ whole genome shotgun (WGS) entry which is preliminary data.</text>
</comment>
<evidence type="ECO:0000313" key="1">
    <source>
        <dbReference type="EMBL" id="MDQ0321144.1"/>
    </source>
</evidence>
<dbReference type="PROSITE" id="PS50152">
    <property type="entry name" value="25A_SYNTH_3"/>
    <property type="match status" value="1"/>
</dbReference>
<dbReference type="Proteomes" id="UP001230207">
    <property type="component" value="Unassembled WGS sequence"/>
</dbReference>